<feature type="domain" description="Origin recognition complex subunit 3 N-terminal" evidence="1">
    <location>
        <begin position="8"/>
        <end position="108"/>
    </location>
</feature>
<dbReference type="Pfam" id="PF07034">
    <property type="entry name" value="ORC3_N"/>
    <property type="match status" value="1"/>
</dbReference>
<evidence type="ECO:0000313" key="4">
    <source>
        <dbReference type="Proteomes" id="UP000233100"/>
    </source>
</evidence>
<proteinExistence type="predicted"/>
<dbReference type="GO" id="GO:0005656">
    <property type="term" value="C:nuclear pre-replicative complex"/>
    <property type="evidence" value="ECO:0007669"/>
    <property type="project" value="TreeGrafter"/>
</dbReference>
<sequence>MAVSSCCVLQDFIIISSHHLHEFPLILIFGIATSPIIIHRLLPHAVSSLLCIELFQSLSCKELTRSVSPSLLISFSYFLYHDFSIQNFIKGLQLSLLEHFYSQPLSVLCCNLPEAKRRINFLSNNQCENIRRLPSFRRYVEKQTSEKQVALLTNERCLKEETQLLLENLHVYHMNYFLVLRCLHKFTSSLPKYPLGRQIRELYCTCLEKNIWDSEEYASVLQLLRMLAKDELMTILEKCFKVFKSSCEKHLGSTAKRIEEFLAQFQSLDENKEEEDASGSQPKGLQKTDLYHLQKSLLEMKELRRSKKQTKFEVLRENAVNFIDCLVREYLLPPETQPLHEVVYFSAAHALREHLNAAPRIPPK</sequence>
<accession>A0A2K5VXA4</accession>
<dbReference type="PANTHER" id="PTHR12748">
    <property type="entry name" value="ORIGIN RECOGNITION COMPLEX SUBUNIT 3"/>
    <property type="match status" value="1"/>
</dbReference>
<dbReference type="GO" id="GO:0003688">
    <property type="term" value="F:DNA replication origin binding"/>
    <property type="evidence" value="ECO:0007669"/>
    <property type="project" value="TreeGrafter"/>
</dbReference>
<dbReference type="InterPro" id="IPR020795">
    <property type="entry name" value="ORC3"/>
</dbReference>
<gene>
    <name evidence="3" type="primary">ORC3</name>
</gene>
<dbReference type="InterPro" id="IPR045667">
    <property type="entry name" value="ORC3_N"/>
</dbReference>
<evidence type="ECO:0000259" key="1">
    <source>
        <dbReference type="Pfam" id="PF07034"/>
    </source>
</evidence>
<evidence type="ECO:0000313" key="3">
    <source>
        <dbReference type="Ensembl" id="ENSMFAP00000029354.2"/>
    </source>
</evidence>
<dbReference type="VEuPathDB" id="HostDB:ENSMFAG00000041907"/>
<dbReference type="GO" id="GO:0005664">
    <property type="term" value="C:nuclear origin of replication recognition complex"/>
    <property type="evidence" value="ECO:0007669"/>
    <property type="project" value="InterPro"/>
</dbReference>
<reference evidence="3" key="2">
    <citation type="submission" date="2025-08" db="UniProtKB">
        <authorList>
            <consortium name="Ensembl"/>
        </authorList>
    </citation>
    <scope>IDENTIFICATION</scope>
</reference>
<dbReference type="Ensembl" id="ENSMFAT00000003550.2">
    <property type="protein sequence ID" value="ENSMFAP00000029354.2"/>
    <property type="gene ID" value="ENSMFAG00000041907.2"/>
</dbReference>
<dbReference type="Proteomes" id="UP000233100">
    <property type="component" value="Chromosome 4"/>
</dbReference>
<dbReference type="Bgee" id="ENSMFAG00000041907">
    <property type="expression patterns" value="Expressed in thymus and 13 other cell types or tissues"/>
</dbReference>
<dbReference type="AlphaFoldDB" id="A0A2K5VXA4"/>
<dbReference type="InterPro" id="IPR045663">
    <property type="entry name" value="ORC3_ins"/>
</dbReference>
<keyword evidence="4" id="KW-1185">Reference proteome</keyword>
<dbReference type="GO" id="GO:0006270">
    <property type="term" value="P:DNA replication initiation"/>
    <property type="evidence" value="ECO:0007669"/>
    <property type="project" value="TreeGrafter"/>
</dbReference>
<dbReference type="GeneTree" id="ENSGT00390000011376"/>
<dbReference type="Pfam" id="PF19675">
    <property type="entry name" value="ORC3_ins"/>
    <property type="match status" value="1"/>
</dbReference>
<organism evidence="3 4">
    <name type="scientific">Macaca fascicularis</name>
    <name type="common">Crab-eating macaque</name>
    <name type="synonym">Cynomolgus monkey</name>
    <dbReference type="NCBI Taxonomy" id="9541"/>
    <lineage>
        <taxon>Eukaryota</taxon>
        <taxon>Metazoa</taxon>
        <taxon>Chordata</taxon>
        <taxon>Craniata</taxon>
        <taxon>Vertebrata</taxon>
        <taxon>Euteleostomi</taxon>
        <taxon>Mammalia</taxon>
        <taxon>Eutheria</taxon>
        <taxon>Euarchontoglires</taxon>
        <taxon>Primates</taxon>
        <taxon>Haplorrhini</taxon>
        <taxon>Catarrhini</taxon>
        <taxon>Cercopithecidae</taxon>
        <taxon>Cercopithecinae</taxon>
        <taxon>Macaca</taxon>
    </lineage>
</organism>
<evidence type="ECO:0000259" key="2">
    <source>
        <dbReference type="Pfam" id="PF19675"/>
    </source>
</evidence>
<dbReference type="GO" id="GO:0031261">
    <property type="term" value="C:DNA replication preinitiation complex"/>
    <property type="evidence" value="ECO:0007669"/>
    <property type="project" value="TreeGrafter"/>
</dbReference>
<name>A0A2K5VXA4_MACFA</name>
<reference evidence="3" key="3">
    <citation type="submission" date="2025-09" db="UniProtKB">
        <authorList>
            <consortium name="Ensembl"/>
        </authorList>
    </citation>
    <scope>IDENTIFICATION</scope>
</reference>
<protein>
    <submittedName>
        <fullName evidence="3">Origin recognition complex subunit 3</fullName>
    </submittedName>
</protein>
<feature type="domain" description="Origin recognition complex subunit 3 insertion" evidence="2">
    <location>
        <begin position="119"/>
        <end position="349"/>
    </location>
</feature>
<reference evidence="3 4" key="1">
    <citation type="submission" date="2013-03" db="EMBL/GenBank/DDBJ databases">
        <authorList>
            <person name="Warren W."/>
            <person name="Wilson R.K."/>
        </authorList>
    </citation>
    <scope>NUCLEOTIDE SEQUENCE</scope>
</reference>
<dbReference type="CDD" id="cd20704">
    <property type="entry name" value="Orc3"/>
    <property type="match status" value="1"/>
</dbReference>
<dbReference type="PANTHER" id="PTHR12748:SF0">
    <property type="entry name" value="ORIGIN RECOGNITION COMPLEX SUBUNIT 3"/>
    <property type="match status" value="1"/>
</dbReference>